<organism evidence="2">
    <name type="scientific">Fusarium odoratissimum (strain NRRL 54006)</name>
    <dbReference type="NCBI Taxonomy" id="1089451"/>
    <lineage>
        <taxon>Eukaryota</taxon>
        <taxon>Fungi</taxon>
        <taxon>Dikarya</taxon>
        <taxon>Ascomycota</taxon>
        <taxon>Pezizomycotina</taxon>
        <taxon>Sordariomycetes</taxon>
        <taxon>Hypocreomycetidae</taxon>
        <taxon>Hypocreales</taxon>
        <taxon>Nectriaceae</taxon>
        <taxon>Fusarium</taxon>
        <taxon>Fusarium oxysporum species complex</taxon>
        <taxon>Fusarium oxysporum f. sp. cubense (strain race 4)</taxon>
    </lineage>
</organism>
<dbReference type="InterPro" id="IPR027796">
    <property type="entry name" value="OTT_1508_deam-like"/>
</dbReference>
<evidence type="ECO:0000313" key="2">
    <source>
        <dbReference type="EMBL" id="EXL90130.1"/>
    </source>
</evidence>
<accession>X0J1J8</accession>
<dbReference type="Pfam" id="PF14441">
    <property type="entry name" value="OTT_1508_deam"/>
    <property type="match status" value="1"/>
</dbReference>
<feature type="region of interest" description="Disordered" evidence="1">
    <location>
        <begin position="503"/>
        <end position="532"/>
    </location>
</feature>
<dbReference type="HOGENOM" id="CLU_029464_0_0_1"/>
<reference evidence="2" key="1">
    <citation type="submission" date="2011-11" db="EMBL/GenBank/DDBJ databases">
        <title>The Genome Sequence of Fusarium oxysporum II5.</title>
        <authorList>
            <consortium name="The Broad Institute Genome Sequencing Platform"/>
            <person name="Ma L.-J."/>
            <person name="Gale L.R."/>
            <person name="Schwartz D.C."/>
            <person name="Zhou S."/>
            <person name="Corby-Kistler H."/>
            <person name="Young S.K."/>
            <person name="Zeng Q."/>
            <person name="Gargeya S."/>
            <person name="Fitzgerald M."/>
            <person name="Haas B."/>
            <person name="Abouelleil A."/>
            <person name="Alvarado L."/>
            <person name="Arachchi H.M."/>
            <person name="Berlin A."/>
            <person name="Brown A."/>
            <person name="Chapman S.B."/>
            <person name="Chen Z."/>
            <person name="Dunbar C."/>
            <person name="Freedman E."/>
            <person name="Gearin G."/>
            <person name="Goldberg J."/>
            <person name="Griggs A."/>
            <person name="Gujja S."/>
            <person name="Heiman D."/>
            <person name="Howarth C."/>
            <person name="Larson L."/>
            <person name="Lui A."/>
            <person name="MacDonald P.J.P."/>
            <person name="Montmayeur A."/>
            <person name="Murphy C."/>
            <person name="Neiman D."/>
            <person name="Pearson M."/>
            <person name="Priest M."/>
            <person name="Roberts A."/>
            <person name="Saif S."/>
            <person name="Shea T."/>
            <person name="Shenoy N."/>
            <person name="Sisk P."/>
            <person name="Stolte C."/>
            <person name="Sykes S."/>
            <person name="Wortman J."/>
            <person name="Nusbaum C."/>
            <person name="Birren B."/>
        </authorList>
    </citation>
    <scope>NUCLEOTIDE SEQUENCE [LARGE SCALE GENOMIC DNA]</scope>
    <source>
        <strain evidence="2">54006</strain>
    </source>
</reference>
<dbReference type="AlphaFoldDB" id="X0J1J8"/>
<evidence type="ECO:0000256" key="1">
    <source>
        <dbReference type="SAM" id="MobiDB-lite"/>
    </source>
</evidence>
<dbReference type="EMBL" id="JH658343">
    <property type="protein sequence ID" value="EXL90130.1"/>
    <property type="molecule type" value="Genomic_DNA"/>
</dbReference>
<sequence>MAKQRDFHMKGDQIRETGYNLPFDKERGLASTLAFLSSIQDDPNRIPALCIESTPDNQALKVHIAVNKSSYNDSNVHLMEMTHALNKILASLSRLVDTDGNGGTVENVFDTIITVCAERILCRLNLRSNHKQKIKKPIVETLKLAVVSLRNIRGKISSRSELVDSVASFEIRANEAIKLIVAWTKHQTLVRLRELVEGIHKLWRVSWLSDLLNCIPNNLMDPDLRTSLYNIICKVARYKEAARRLYRMAKRFPVLRRVEVVPVTLEPQMYSQVKVDQYSPSLSATLHRIVSKHSLSVNPDKIYTLLRLGKDKAECMFSEHVRRALQGAKIHSEIQLFYHIEGLCLTRPPRVVCSSKDACYLCDLFITAITKFHSPKCHGRLYPGWRLPTVSEQDQTLRNFNHALEEQVRNSIRDLLRKKIKFKLPDPRESTILTMSRSVSTLVPSLTSPNIVDVVNGTTTIPRERMVDENVKKSTATLPNAYSQDDENFPECSASGGVKTGITEIKTPTTTGDQSQALSSSSEESDTHNKQGVQCGNTISGCIPSDDVSCILIGPLKLYIEYSASHTGSQDLHKDLKLDIEWITETHDRPAPQNAEVPVIDIEELAYAASLPLNSLNELDLNYRGHIFKIRLHPQVNEKSFNCIRG</sequence>
<proteinExistence type="predicted"/>
<gene>
    <name evidence="2" type="ORF">FOIG_16600</name>
</gene>
<name>X0J1J8_FUSO5</name>
<dbReference type="RefSeq" id="XP_031052220.1">
    <property type="nucleotide sequence ID" value="XM_031218063.1"/>
</dbReference>
<protein>
    <submittedName>
        <fullName evidence="2">Uncharacterized protein</fullName>
    </submittedName>
</protein>
<dbReference type="Proteomes" id="UP000030685">
    <property type="component" value="Unassembled WGS sequence"/>
</dbReference>
<dbReference type="VEuPathDB" id="FungiDB:FOIG_16600"/>
<reference evidence="2" key="2">
    <citation type="submission" date="2012-05" db="EMBL/GenBank/DDBJ databases">
        <title>The Genome Annotation of Fusarium oxysporum II5.</title>
        <authorList>
            <consortium name="The Broad Institute Genomics Platform"/>
            <person name="Ma L.-J."/>
            <person name="Corby-Kistler H."/>
            <person name="Broz K."/>
            <person name="Gale L.R."/>
            <person name="Jonkers W."/>
            <person name="O'Donnell K."/>
            <person name="Ploetz R."/>
            <person name="Steinberg C."/>
            <person name="Schwartz D.C."/>
            <person name="VanEtten H."/>
            <person name="Zhou S."/>
            <person name="Young S.K."/>
            <person name="Zeng Q."/>
            <person name="Gargeya S."/>
            <person name="Fitzgerald M."/>
            <person name="Abouelleil A."/>
            <person name="Alvarado L."/>
            <person name="Chapman S.B."/>
            <person name="Gainer-Dewar J."/>
            <person name="Goldberg J."/>
            <person name="Griggs A."/>
            <person name="Gujja S."/>
            <person name="Hansen M."/>
            <person name="Howarth C."/>
            <person name="Imamovic A."/>
            <person name="Ireland A."/>
            <person name="Larimer J."/>
            <person name="McCowan C."/>
            <person name="Murphy C."/>
            <person name="Pearson M."/>
            <person name="Poon T.W."/>
            <person name="Priest M."/>
            <person name="Roberts A."/>
            <person name="Saif S."/>
            <person name="Shea T."/>
            <person name="Sykes S."/>
            <person name="Wortman J."/>
            <person name="Nusbaum C."/>
            <person name="Birren B."/>
        </authorList>
    </citation>
    <scope>NUCLEOTIDE SEQUENCE</scope>
    <source>
        <strain evidence="2">54006</strain>
    </source>
</reference>
<dbReference type="GeneID" id="42041775"/>
<feature type="compositionally biased region" description="Low complexity" evidence="1">
    <location>
        <begin position="503"/>
        <end position="512"/>
    </location>
</feature>